<name>A0ABV5J7S7_9BACT</name>
<protein>
    <recommendedName>
        <fullName evidence="3">DUF4382 domain-containing protein</fullName>
    </recommendedName>
</protein>
<dbReference type="EMBL" id="JBHMEW010000059">
    <property type="protein sequence ID" value="MFB9212245.1"/>
    <property type="molecule type" value="Genomic_DNA"/>
</dbReference>
<sequence>MVINWVREKLYLNILGAIFIFALFSCQDVEDDPGKVLVSIKMMDADEPSLNIEEGNIYIEEFLFSAKTEGGNQVTFNEVMAKKVSFTEGDSNNLLNFFIPSAIYDEMQIRLVLKAEESRPSIFLRGTNLRGGLMDLPFVFENTVDELLELNVTPQQMGQPIVVKRGGENSIKLEVNPEVWFQTIGPGQWIAGEVVQFQNQNVVLINNRHNQDMFQVINGRIKQSFSAKFK</sequence>
<evidence type="ECO:0000313" key="1">
    <source>
        <dbReference type="EMBL" id="MFB9212245.1"/>
    </source>
</evidence>
<evidence type="ECO:0008006" key="3">
    <source>
        <dbReference type="Google" id="ProtNLM"/>
    </source>
</evidence>
<dbReference type="RefSeq" id="WP_290246497.1">
    <property type="nucleotide sequence ID" value="NZ_JAUFQT010000001.1"/>
</dbReference>
<gene>
    <name evidence="1" type="ORF">ACFFUR_10545</name>
</gene>
<dbReference type="PROSITE" id="PS51257">
    <property type="entry name" value="PROKAR_LIPOPROTEIN"/>
    <property type="match status" value="1"/>
</dbReference>
<comment type="caution">
    <text evidence="1">The sequence shown here is derived from an EMBL/GenBank/DDBJ whole genome shotgun (WGS) entry which is preliminary data.</text>
</comment>
<organism evidence="1 2">
    <name type="scientific">Echinicola jeungdonensis</name>
    <dbReference type="NCBI Taxonomy" id="709343"/>
    <lineage>
        <taxon>Bacteria</taxon>
        <taxon>Pseudomonadati</taxon>
        <taxon>Bacteroidota</taxon>
        <taxon>Cytophagia</taxon>
        <taxon>Cytophagales</taxon>
        <taxon>Cyclobacteriaceae</taxon>
        <taxon>Echinicola</taxon>
    </lineage>
</organism>
<reference evidence="1 2" key="1">
    <citation type="submission" date="2024-09" db="EMBL/GenBank/DDBJ databases">
        <authorList>
            <person name="Sun Q."/>
            <person name="Mori K."/>
        </authorList>
    </citation>
    <scope>NUCLEOTIDE SEQUENCE [LARGE SCALE GENOMIC DNA]</scope>
    <source>
        <strain evidence="1 2">CECT 7682</strain>
    </source>
</reference>
<proteinExistence type="predicted"/>
<keyword evidence="2" id="KW-1185">Reference proteome</keyword>
<accession>A0ABV5J7S7</accession>
<evidence type="ECO:0000313" key="2">
    <source>
        <dbReference type="Proteomes" id="UP001589654"/>
    </source>
</evidence>
<dbReference type="Proteomes" id="UP001589654">
    <property type="component" value="Unassembled WGS sequence"/>
</dbReference>